<evidence type="ECO:0000313" key="4">
    <source>
        <dbReference type="Proteomes" id="UP000650833"/>
    </source>
</evidence>
<feature type="compositionally biased region" description="Polar residues" evidence="1">
    <location>
        <begin position="155"/>
        <end position="201"/>
    </location>
</feature>
<keyword evidence="2" id="KW-0732">Signal</keyword>
<dbReference type="EMBL" id="JAEPRC010000418">
    <property type="protein sequence ID" value="KAG2197770.1"/>
    <property type="molecule type" value="Genomic_DNA"/>
</dbReference>
<dbReference type="Proteomes" id="UP000650833">
    <property type="component" value="Unassembled WGS sequence"/>
</dbReference>
<feature type="chain" id="PRO_5034300847" evidence="2">
    <location>
        <begin position="23"/>
        <end position="238"/>
    </location>
</feature>
<evidence type="ECO:0000313" key="3">
    <source>
        <dbReference type="EMBL" id="KAG2197770.1"/>
    </source>
</evidence>
<comment type="caution">
    <text evidence="3">The sequence shown here is derived from an EMBL/GenBank/DDBJ whole genome shotgun (WGS) entry which is preliminary data.</text>
</comment>
<dbReference type="OrthoDB" id="10447501at2759"/>
<reference evidence="3" key="1">
    <citation type="submission" date="2020-12" db="EMBL/GenBank/DDBJ databases">
        <title>Metabolic potential, ecology and presence of endohyphal bacteria is reflected in genomic diversity of Mucoromycotina.</title>
        <authorList>
            <person name="Muszewska A."/>
            <person name="Okrasinska A."/>
            <person name="Steczkiewicz K."/>
            <person name="Drgas O."/>
            <person name="Orlowska M."/>
            <person name="Perlinska-Lenart U."/>
            <person name="Aleksandrzak-Piekarczyk T."/>
            <person name="Szatraj K."/>
            <person name="Zielenkiewicz U."/>
            <person name="Pilsyk S."/>
            <person name="Malc E."/>
            <person name="Mieczkowski P."/>
            <person name="Kruszewska J.S."/>
            <person name="Biernat P."/>
            <person name="Pawlowska J."/>
        </authorList>
    </citation>
    <scope>NUCLEOTIDE SEQUENCE</scope>
    <source>
        <strain evidence="3">CBS 226.32</strain>
    </source>
</reference>
<organism evidence="3 4">
    <name type="scientific">Mucor plumbeus</name>
    <dbReference type="NCBI Taxonomy" id="97098"/>
    <lineage>
        <taxon>Eukaryota</taxon>
        <taxon>Fungi</taxon>
        <taxon>Fungi incertae sedis</taxon>
        <taxon>Mucoromycota</taxon>
        <taxon>Mucoromycotina</taxon>
        <taxon>Mucoromycetes</taxon>
        <taxon>Mucorales</taxon>
        <taxon>Mucorineae</taxon>
        <taxon>Mucoraceae</taxon>
        <taxon>Mucor</taxon>
    </lineage>
</organism>
<feature type="region of interest" description="Disordered" evidence="1">
    <location>
        <begin position="155"/>
        <end position="238"/>
    </location>
</feature>
<protein>
    <submittedName>
        <fullName evidence="3">Uncharacterized protein</fullName>
    </submittedName>
</protein>
<proteinExistence type="predicted"/>
<evidence type="ECO:0000256" key="1">
    <source>
        <dbReference type="SAM" id="MobiDB-lite"/>
    </source>
</evidence>
<feature type="compositionally biased region" description="Acidic residues" evidence="1">
    <location>
        <begin position="211"/>
        <end position="232"/>
    </location>
</feature>
<keyword evidence="4" id="KW-1185">Reference proteome</keyword>
<sequence>MRFAVISLAIFMTIVSNYSAEASFENAVKRSKISTTNSSDQVIGFEGAGGHISRSERRSFTSRSRAVTRANLQRRNGSLLPDIVLPSITSAQSAPAPAHPIPQAVSYPASAPVAAAAAPVTPVSAPVTPVAPVAAAPVAAAPVAAVDQNYYTPQPAAQSNTYQGPTAQNNAPQKPAVQNYTPQQPAIPSQNTPLPSFTLPTLVQAPKKKEEDDDEEEEDEDEEDEEDFDADDLVTRRR</sequence>
<dbReference type="AlphaFoldDB" id="A0A8H7QT33"/>
<accession>A0A8H7QT33</accession>
<gene>
    <name evidence="3" type="ORF">INT46_000695</name>
</gene>
<name>A0A8H7QT33_9FUNG</name>
<evidence type="ECO:0000256" key="2">
    <source>
        <dbReference type="SAM" id="SignalP"/>
    </source>
</evidence>
<feature type="signal peptide" evidence="2">
    <location>
        <begin position="1"/>
        <end position="22"/>
    </location>
</feature>